<feature type="region of interest" description="Disordered" evidence="1">
    <location>
        <begin position="58"/>
        <end position="161"/>
    </location>
</feature>
<dbReference type="GO" id="GO:0033063">
    <property type="term" value="C:Rad51B-Rad51C-Rad51D-XRCC2 complex"/>
    <property type="evidence" value="ECO:0007669"/>
    <property type="project" value="InterPro"/>
</dbReference>
<organism evidence="3 4">
    <name type="scientific">Exophiala dermatitidis</name>
    <name type="common">Black yeast-like fungus</name>
    <name type="synonym">Wangiella dermatitidis</name>
    <dbReference type="NCBI Taxonomy" id="5970"/>
    <lineage>
        <taxon>Eukaryota</taxon>
        <taxon>Fungi</taxon>
        <taxon>Dikarya</taxon>
        <taxon>Ascomycota</taxon>
        <taxon>Pezizomycotina</taxon>
        <taxon>Eurotiomycetes</taxon>
        <taxon>Chaetothyriomycetidae</taxon>
        <taxon>Chaetothyriales</taxon>
        <taxon>Herpotrichiellaceae</taxon>
        <taxon>Exophiala</taxon>
    </lineage>
</organism>
<feature type="compositionally biased region" description="Low complexity" evidence="1">
    <location>
        <begin position="401"/>
        <end position="418"/>
    </location>
</feature>
<dbReference type="Proteomes" id="UP001161757">
    <property type="component" value="Unassembled WGS sequence"/>
</dbReference>
<feature type="compositionally biased region" description="Low complexity" evidence="1">
    <location>
        <begin position="58"/>
        <end position="72"/>
    </location>
</feature>
<dbReference type="PANTHER" id="PTHR46644">
    <property type="entry name" value="DNA REPAIR PROTEIN XRCC2"/>
    <property type="match status" value="1"/>
</dbReference>
<dbReference type="GO" id="GO:0005657">
    <property type="term" value="C:replication fork"/>
    <property type="evidence" value="ECO:0007669"/>
    <property type="project" value="InterPro"/>
</dbReference>
<gene>
    <name evidence="3" type="ORF">HRR80_006862</name>
</gene>
<evidence type="ECO:0000256" key="1">
    <source>
        <dbReference type="SAM" id="MobiDB-lite"/>
    </source>
</evidence>
<dbReference type="PANTHER" id="PTHR46644:SF2">
    <property type="entry name" value="DNA REPAIR PROTEIN XRCC2"/>
    <property type="match status" value="1"/>
</dbReference>
<dbReference type="Pfam" id="PF08423">
    <property type="entry name" value="Rad51"/>
    <property type="match status" value="1"/>
</dbReference>
<name>A0AAN6EPF4_EXODE</name>
<feature type="region of interest" description="Disordered" evidence="1">
    <location>
        <begin position="401"/>
        <end position="435"/>
    </location>
</feature>
<proteinExistence type="predicted"/>
<feature type="region of interest" description="Disordered" evidence="1">
    <location>
        <begin position="217"/>
        <end position="279"/>
    </location>
</feature>
<evidence type="ECO:0000259" key="2">
    <source>
        <dbReference type="Pfam" id="PF08423"/>
    </source>
</evidence>
<evidence type="ECO:0000313" key="4">
    <source>
        <dbReference type="Proteomes" id="UP001161757"/>
    </source>
</evidence>
<feature type="compositionally biased region" description="Acidic residues" evidence="1">
    <location>
        <begin position="110"/>
        <end position="120"/>
    </location>
</feature>
<sequence length="507" mass="55725">MSAQRYGARILEEVHEANLENLLADLRHIVNPAPEYVLGIPQLDEVLESVWYAENRPQVQAQPQPQPDVTPQHRGWTSIPPAGIGTHRGEASLPLNQDDENENTGPLAVDSDDAQDEDEDIVHADEHQSHHHRQLPQISSRQAKSKPKTNHPPAATIEISSPKSATGKTTLLYYLCAVATLPVESGGKGSTVVYIDSDGRFSASRLMQVMKHYIATSKQKQTTTTPGDVGSHSLSNKNHKGKSKDPNPSRDNDKPNNVNINTTSDRAHVNESESESDTTSIALEALQHIHVFRPQSSNQVVTILQSLPEFLFDRSKIQSSVYRHLGLLVLDSATAFYWQDRFDRDMARLGGTESSGFQAPAETKPATGNTASEIIHHLKSLQRRFDCIVAFTTTILNHSTSATQTQPQAQSQLHSHSSSRTDPAPPPESKSVPTTQWSTYATLTLDLSRISVPQFPPQLTLSECLADADKRFAAMRNTRIQIRVRGPPGGVPVVLKTTDEGVDIEST</sequence>
<reference evidence="3" key="1">
    <citation type="submission" date="2023-01" db="EMBL/GenBank/DDBJ databases">
        <title>Exophiala dermititidis isolated from Cystic Fibrosis Patient.</title>
        <authorList>
            <person name="Kurbessoian T."/>
            <person name="Crocker A."/>
            <person name="Murante D."/>
            <person name="Hogan D.A."/>
            <person name="Stajich J.E."/>
        </authorList>
    </citation>
    <scope>NUCLEOTIDE SEQUENCE</scope>
    <source>
        <strain evidence="3">Ex8</strain>
    </source>
</reference>
<dbReference type="EMBL" id="JAJGCB010000015">
    <property type="protein sequence ID" value="KAJ8989135.1"/>
    <property type="molecule type" value="Genomic_DNA"/>
</dbReference>
<feature type="domain" description="Rad51-like C-terminal" evidence="2">
    <location>
        <begin position="165"/>
        <end position="215"/>
    </location>
</feature>
<dbReference type="Gene3D" id="3.40.50.300">
    <property type="entry name" value="P-loop containing nucleotide triphosphate hydrolases"/>
    <property type="match status" value="1"/>
</dbReference>
<dbReference type="GO" id="GO:0042148">
    <property type="term" value="P:DNA strand invasion"/>
    <property type="evidence" value="ECO:0007669"/>
    <property type="project" value="TreeGrafter"/>
</dbReference>
<feature type="compositionally biased region" description="Polar residues" evidence="1">
    <location>
        <begin position="217"/>
        <end position="236"/>
    </location>
</feature>
<dbReference type="AlphaFoldDB" id="A0AAN6EPF4"/>
<dbReference type="GO" id="GO:0000400">
    <property type="term" value="F:four-way junction DNA binding"/>
    <property type="evidence" value="ECO:0007669"/>
    <property type="project" value="TreeGrafter"/>
</dbReference>
<comment type="caution">
    <text evidence="3">The sequence shown here is derived from an EMBL/GenBank/DDBJ whole genome shotgun (WGS) entry which is preliminary data.</text>
</comment>
<dbReference type="InterPro" id="IPR030547">
    <property type="entry name" value="XRCC2"/>
</dbReference>
<evidence type="ECO:0000313" key="3">
    <source>
        <dbReference type="EMBL" id="KAJ8989135.1"/>
    </source>
</evidence>
<feature type="compositionally biased region" description="Basic and acidic residues" evidence="1">
    <location>
        <begin position="243"/>
        <end position="254"/>
    </location>
</feature>
<dbReference type="InterPro" id="IPR027417">
    <property type="entry name" value="P-loop_NTPase"/>
</dbReference>
<feature type="compositionally biased region" description="Polar residues" evidence="1">
    <location>
        <begin position="255"/>
        <end position="264"/>
    </location>
</feature>
<dbReference type="SUPFAM" id="SSF52540">
    <property type="entry name" value="P-loop containing nucleoside triphosphate hydrolases"/>
    <property type="match status" value="1"/>
</dbReference>
<dbReference type="GO" id="GO:0005815">
    <property type="term" value="C:microtubule organizing center"/>
    <property type="evidence" value="ECO:0007669"/>
    <property type="project" value="TreeGrafter"/>
</dbReference>
<dbReference type="GO" id="GO:0000724">
    <property type="term" value="P:double-strand break repair via homologous recombination"/>
    <property type="evidence" value="ECO:0007669"/>
    <property type="project" value="InterPro"/>
</dbReference>
<accession>A0AAN6EPF4</accession>
<dbReference type="CDD" id="cd19490">
    <property type="entry name" value="XRCC2"/>
    <property type="match status" value="1"/>
</dbReference>
<dbReference type="InterPro" id="IPR013632">
    <property type="entry name" value="Rad51_C"/>
</dbReference>
<protein>
    <recommendedName>
        <fullName evidence="2">Rad51-like C-terminal domain-containing protein</fullName>
    </recommendedName>
</protein>